<sequence>MPSTTLKLQLGPSSPSISRTRRFIRIKSKAHKPRQPLSEIINSIPLDDEAPEQNESPKISPGLVTPPATPRSSRSMDTSPSPEPEEELDRPGPFIHVRVIREEFYSRVVVVRDMQKLDDRRLMCAKIMNKDRHGQLLAKRELKAYKALSAASENHEEWVLYVMRLEAALEDTSHIYFMMELMNCDLMDVMMDWKLETRQFHRRKWVAQVATGLAAIHASGIIHRDLKPENILIDFRFNARITDFGCSFVDPGGKPVHAFGAYSDEPIGTWPYMAPEVLSLRNNSSKSSSGFLRKYSLPIDYWALGMIVFELECDFDRPEACVSLTTRQLLFLTASQSLFRTEHELWAFTKYRPIEHKGQSFFESMRKITFQKDVESLLEGLLRPTPYMRFGDHELRRHPYFRNPHGYNEFSDIERMGRALNRIPVGYDVPLDRLKPDGTHEVHAPVVCDFPGVNYSWINPNGIWGPSGAC</sequence>
<dbReference type="EC" id="2.7.11.1" evidence="1"/>
<dbReference type="Gene3D" id="1.10.510.10">
    <property type="entry name" value="Transferase(Phosphotransferase) domain 1"/>
    <property type="match status" value="1"/>
</dbReference>
<evidence type="ECO:0000256" key="5">
    <source>
        <dbReference type="ARBA" id="ARBA00022777"/>
    </source>
</evidence>
<dbReference type="PROSITE" id="PS50011">
    <property type="entry name" value="PROTEIN_KINASE_DOM"/>
    <property type="match status" value="1"/>
</dbReference>
<keyword evidence="4" id="KW-0547">Nucleotide-binding</keyword>
<feature type="compositionally biased region" description="Basic residues" evidence="9">
    <location>
        <begin position="19"/>
        <end position="34"/>
    </location>
</feature>
<dbReference type="InterPro" id="IPR000719">
    <property type="entry name" value="Prot_kinase_dom"/>
</dbReference>
<evidence type="ECO:0000313" key="11">
    <source>
        <dbReference type="EMBL" id="KAG5652408.1"/>
    </source>
</evidence>
<keyword evidence="5" id="KW-0418">Kinase</keyword>
<accession>A0A9P7KJA0</accession>
<feature type="domain" description="Protein kinase" evidence="10">
    <location>
        <begin position="94"/>
        <end position="401"/>
    </location>
</feature>
<dbReference type="AlphaFoldDB" id="A0A9P7KJA0"/>
<dbReference type="InterPro" id="IPR011009">
    <property type="entry name" value="Kinase-like_dom_sf"/>
</dbReference>
<feature type="compositionally biased region" description="Polar residues" evidence="9">
    <location>
        <begin position="70"/>
        <end position="80"/>
    </location>
</feature>
<dbReference type="PROSITE" id="PS00108">
    <property type="entry name" value="PROTEIN_KINASE_ST"/>
    <property type="match status" value="1"/>
</dbReference>
<evidence type="ECO:0000259" key="10">
    <source>
        <dbReference type="PROSITE" id="PS50011"/>
    </source>
</evidence>
<dbReference type="OrthoDB" id="10252171at2759"/>
<evidence type="ECO:0000256" key="9">
    <source>
        <dbReference type="SAM" id="MobiDB-lite"/>
    </source>
</evidence>
<keyword evidence="2" id="KW-0723">Serine/threonine-protein kinase</keyword>
<dbReference type="EMBL" id="JABCKI010000129">
    <property type="protein sequence ID" value="KAG5652408.1"/>
    <property type="molecule type" value="Genomic_DNA"/>
</dbReference>
<keyword evidence="3" id="KW-0808">Transferase</keyword>
<dbReference type="Proteomes" id="UP000717328">
    <property type="component" value="Unassembled WGS sequence"/>
</dbReference>
<keyword evidence="12" id="KW-1185">Reference proteome</keyword>
<evidence type="ECO:0000256" key="2">
    <source>
        <dbReference type="ARBA" id="ARBA00022527"/>
    </source>
</evidence>
<dbReference type="InterPro" id="IPR050236">
    <property type="entry name" value="Ser_Thr_kinase_AGC"/>
</dbReference>
<dbReference type="CDD" id="cd00180">
    <property type="entry name" value="PKc"/>
    <property type="match status" value="1"/>
</dbReference>
<dbReference type="PANTHER" id="PTHR24356:SF1">
    <property type="entry name" value="SERINE_THREONINE-PROTEIN KINASE GREATWALL"/>
    <property type="match status" value="1"/>
</dbReference>
<name>A0A9P7KJA0_9AGAR</name>
<feature type="region of interest" description="Disordered" evidence="9">
    <location>
        <begin position="1"/>
        <end position="90"/>
    </location>
</feature>
<evidence type="ECO:0000256" key="8">
    <source>
        <dbReference type="ARBA" id="ARBA00048679"/>
    </source>
</evidence>
<dbReference type="GO" id="GO:0005524">
    <property type="term" value="F:ATP binding"/>
    <property type="evidence" value="ECO:0007669"/>
    <property type="project" value="UniProtKB-KW"/>
</dbReference>
<organism evidence="11 12">
    <name type="scientific">Sphagnurus paluster</name>
    <dbReference type="NCBI Taxonomy" id="117069"/>
    <lineage>
        <taxon>Eukaryota</taxon>
        <taxon>Fungi</taxon>
        <taxon>Dikarya</taxon>
        <taxon>Basidiomycota</taxon>
        <taxon>Agaricomycotina</taxon>
        <taxon>Agaricomycetes</taxon>
        <taxon>Agaricomycetidae</taxon>
        <taxon>Agaricales</taxon>
        <taxon>Tricholomatineae</taxon>
        <taxon>Lyophyllaceae</taxon>
        <taxon>Sphagnurus</taxon>
    </lineage>
</organism>
<dbReference type="GO" id="GO:0004674">
    <property type="term" value="F:protein serine/threonine kinase activity"/>
    <property type="evidence" value="ECO:0007669"/>
    <property type="project" value="UniProtKB-KW"/>
</dbReference>
<dbReference type="SMART" id="SM00220">
    <property type="entry name" value="S_TKc"/>
    <property type="match status" value="1"/>
</dbReference>
<evidence type="ECO:0000256" key="3">
    <source>
        <dbReference type="ARBA" id="ARBA00022679"/>
    </source>
</evidence>
<proteinExistence type="predicted"/>
<evidence type="ECO:0000313" key="12">
    <source>
        <dbReference type="Proteomes" id="UP000717328"/>
    </source>
</evidence>
<evidence type="ECO:0000256" key="4">
    <source>
        <dbReference type="ARBA" id="ARBA00022741"/>
    </source>
</evidence>
<comment type="caution">
    <text evidence="11">The sequence shown here is derived from an EMBL/GenBank/DDBJ whole genome shotgun (WGS) entry which is preliminary data.</text>
</comment>
<feature type="compositionally biased region" description="Polar residues" evidence="9">
    <location>
        <begin position="1"/>
        <end position="18"/>
    </location>
</feature>
<comment type="catalytic activity">
    <reaction evidence="7">
        <text>L-threonyl-[protein] + ATP = O-phospho-L-threonyl-[protein] + ADP + H(+)</text>
        <dbReference type="Rhea" id="RHEA:46608"/>
        <dbReference type="Rhea" id="RHEA-COMP:11060"/>
        <dbReference type="Rhea" id="RHEA-COMP:11605"/>
        <dbReference type="ChEBI" id="CHEBI:15378"/>
        <dbReference type="ChEBI" id="CHEBI:30013"/>
        <dbReference type="ChEBI" id="CHEBI:30616"/>
        <dbReference type="ChEBI" id="CHEBI:61977"/>
        <dbReference type="ChEBI" id="CHEBI:456216"/>
        <dbReference type="EC" id="2.7.11.1"/>
    </reaction>
</comment>
<reference evidence="11" key="2">
    <citation type="submission" date="2021-10" db="EMBL/GenBank/DDBJ databases">
        <title>Phylogenomics reveals ancestral predisposition of the termite-cultivated fungus Termitomyces towards a domesticated lifestyle.</title>
        <authorList>
            <person name="Auxier B."/>
            <person name="Grum-Grzhimaylo A."/>
            <person name="Cardenas M.E."/>
            <person name="Lodge J.D."/>
            <person name="Laessoe T."/>
            <person name="Pedersen O."/>
            <person name="Smith M.E."/>
            <person name="Kuyper T.W."/>
            <person name="Franco-Molano E.A."/>
            <person name="Baroni T.J."/>
            <person name="Aanen D.K."/>
        </authorList>
    </citation>
    <scope>NUCLEOTIDE SEQUENCE</scope>
    <source>
        <strain evidence="11">D49</strain>
    </source>
</reference>
<dbReference type="SUPFAM" id="SSF56112">
    <property type="entry name" value="Protein kinase-like (PK-like)"/>
    <property type="match status" value="1"/>
</dbReference>
<evidence type="ECO:0000256" key="6">
    <source>
        <dbReference type="ARBA" id="ARBA00022840"/>
    </source>
</evidence>
<protein>
    <recommendedName>
        <fullName evidence="1">non-specific serine/threonine protein kinase</fullName>
        <ecNumber evidence="1">2.7.11.1</ecNumber>
    </recommendedName>
</protein>
<dbReference type="PANTHER" id="PTHR24356">
    <property type="entry name" value="SERINE/THREONINE-PROTEIN KINASE"/>
    <property type="match status" value="1"/>
</dbReference>
<gene>
    <name evidence="11" type="ORF">H0H81_005102</name>
</gene>
<evidence type="ECO:0000256" key="1">
    <source>
        <dbReference type="ARBA" id="ARBA00012513"/>
    </source>
</evidence>
<keyword evidence="6" id="KW-0067">ATP-binding</keyword>
<reference evidence="11" key="1">
    <citation type="submission" date="2021-02" db="EMBL/GenBank/DDBJ databases">
        <authorList>
            <person name="Nieuwenhuis M."/>
            <person name="Van De Peppel L.J.J."/>
        </authorList>
    </citation>
    <scope>NUCLEOTIDE SEQUENCE</scope>
    <source>
        <strain evidence="11">D49</strain>
    </source>
</reference>
<dbReference type="Pfam" id="PF00069">
    <property type="entry name" value="Pkinase"/>
    <property type="match status" value="1"/>
</dbReference>
<dbReference type="Gene3D" id="3.30.200.20">
    <property type="entry name" value="Phosphorylase Kinase, domain 1"/>
    <property type="match status" value="1"/>
</dbReference>
<evidence type="ECO:0000256" key="7">
    <source>
        <dbReference type="ARBA" id="ARBA00047899"/>
    </source>
</evidence>
<comment type="catalytic activity">
    <reaction evidence="8">
        <text>L-seryl-[protein] + ATP = O-phospho-L-seryl-[protein] + ADP + H(+)</text>
        <dbReference type="Rhea" id="RHEA:17989"/>
        <dbReference type="Rhea" id="RHEA-COMP:9863"/>
        <dbReference type="Rhea" id="RHEA-COMP:11604"/>
        <dbReference type="ChEBI" id="CHEBI:15378"/>
        <dbReference type="ChEBI" id="CHEBI:29999"/>
        <dbReference type="ChEBI" id="CHEBI:30616"/>
        <dbReference type="ChEBI" id="CHEBI:83421"/>
        <dbReference type="ChEBI" id="CHEBI:456216"/>
        <dbReference type="EC" id="2.7.11.1"/>
    </reaction>
</comment>
<dbReference type="InterPro" id="IPR008271">
    <property type="entry name" value="Ser/Thr_kinase_AS"/>
</dbReference>